<accession>A0A6G9YNW9</accession>
<reference evidence="1 2" key="1">
    <citation type="journal article" date="2019" name="ACS Chem. Biol.">
        <title>Identification and Mobilization of a Cryptic Antibiotic Biosynthesis Gene Locus from a Human-Pathogenic Nocardia Isolate.</title>
        <authorList>
            <person name="Herisse M."/>
            <person name="Ishida K."/>
            <person name="Porter J.L."/>
            <person name="Howden B."/>
            <person name="Hertweck C."/>
            <person name="Stinear T.P."/>
            <person name="Pidot S.J."/>
        </authorList>
    </citation>
    <scope>NUCLEOTIDE SEQUENCE [LARGE SCALE GENOMIC DNA]</scope>
    <source>
        <strain evidence="1 2">AUSMDU00012717</strain>
    </source>
</reference>
<protein>
    <submittedName>
        <fullName evidence="1">Uncharacterized protein</fullName>
    </submittedName>
</protein>
<name>A0A6G9YNW9_9NOCA</name>
<evidence type="ECO:0000313" key="1">
    <source>
        <dbReference type="EMBL" id="QIS14623.1"/>
    </source>
</evidence>
<sequence length="205" mass="22979">MAYGSADGIVDKAEAAANWSEAGYVAAYFDMKGFDFASELFDFYIGNNGPDARYTMTADQVRKVLKTGDVRDKARVGLDRIKDIVKADPRIGSREVTTDWILTYPTDDSDIANALGHFSIAVGSDVKVEQKDGDSRLLAHIDCVVYIYDYYNFDQARQFDTDLIYSLKTNIDADMRQLEAAGWARSFRVSGNTRNIVPMSWEGYL</sequence>
<dbReference type="Proteomes" id="UP000503540">
    <property type="component" value="Chromosome"/>
</dbReference>
<dbReference type="KEGG" id="nah:F5544_33940"/>
<evidence type="ECO:0000313" key="2">
    <source>
        <dbReference type="Proteomes" id="UP000503540"/>
    </source>
</evidence>
<organism evidence="1 2">
    <name type="scientific">Nocardia arthritidis</name>
    <dbReference type="NCBI Taxonomy" id="228602"/>
    <lineage>
        <taxon>Bacteria</taxon>
        <taxon>Bacillati</taxon>
        <taxon>Actinomycetota</taxon>
        <taxon>Actinomycetes</taxon>
        <taxon>Mycobacteriales</taxon>
        <taxon>Nocardiaceae</taxon>
        <taxon>Nocardia</taxon>
    </lineage>
</organism>
<dbReference type="AlphaFoldDB" id="A0A6G9YNW9"/>
<dbReference type="RefSeq" id="WP_167476998.1">
    <property type="nucleotide sequence ID" value="NZ_CP046172.1"/>
</dbReference>
<gene>
    <name evidence="1" type="ORF">F5544_33940</name>
</gene>
<dbReference type="EMBL" id="CP046172">
    <property type="protein sequence ID" value="QIS14623.1"/>
    <property type="molecule type" value="Genomic_DNA"/>
</dbReference>
<proteinExistence type="predicted"/>
<keyword evidence="2" id="KW-1185">Reference proteome</keyword>